<gene>
    <name evidence="10" type="ORF">H6P81_006217</name>
</gene>
<organism evidence="10 11">
    <name type="scientific">Aristolochia fimbriata</name>
    <name type="common">White veined hardy Dutchman's pipe vine</name>
    <dbReference type="NCBI Taxonomy" id="158543"/>
    <lineage>
        <taxon>Eukaryota</taxon>
        <taxon>Viridiplantae</taxon>
        <taxon>Streptophyta</taxon>
        <taxon>Embryophyta</taxon>
        <taxon>Tracheophyta</taxon>
        <taxon>Spermatophyta</taxon>
        <taxon>Magnoliopsida</taxon>
        <taxon>Magnoliidae</taxon>
        <taxon>Piperales</taxon>
        <taxon>Aristolochiaceae</taxon>
        <taxon>Aristolochia</taxon>
    </lineage>
</organism>
<dbReference type="PROSITE" id="PS50802">
    <property type="entry name" value="OTU"/>
    <property type="match status" value="1"/>
</dbReference>
<comment type="catalytic activity">
    <reaction evidence="1 8">
        <text>Thiol-dependent hydrolysis of ester, thioester, amide, peptide and isopeptide bonds formed by the C-terminal Gly of ubiquitin (a 76-residue protein attached to proteins as an intracellular targeting signal).</text>
        <dbReference type="EC" id="3.4.19.12"/>
    </reaction>
</comment>
<name>A0AAV7EX60_ARIFI</name>
<comment type="subcellular location">
    <subcellularLocation>
        <location evidence="8">Cytoplasm</location>
    </subcellularLocation>
    <subcellularLocation>
        <location evidence="2">Nucleus</location>
    </subcellularLocation>
</comment>
<dbReference type="GO" id="GO:0005829">
    <property type="term" value="C:cytosol"/>
    <property type="evidence" value="ECO:0007669"/>
    <property type="project" value="TreeGrafter"/>
</dbReference>
<keyword evidence="8" id="KW-0963">Cytoplasm</keyword>
<dbReference type="Pfam" id="PF02338">
    <property type="entry name" value="OTU"/>
    <property type="match status" value="1"/>
</dbReference>
<dbReference type="SUPFAM" id="SSF54001">
    <property type="entry name" value="Cysteine proteinases"/>
    <property type="match status" value="1"/>
</dbReference>
<evidence type="ECO:0000256" key="2">
    <source>
        <dbReference type="ARBA" id="ARBA00004123"/>
    </source>
</evidence>
<keyword evidence="4" id="KW-0805">Transcription regulation</keyword>
<dbReference type="Gene3D" id="3.90.70.80">
    <property type="match status" value="1"/>
</dbReference>
<sequence length="350" mass="39358">MVVVVCCDEQRKNRTISEICRGDSRPGTLDTAVEAPKAYDRAAFQMRGSKAILNFPLEAGKCNAQANLGRKRRRGRENETRDQTLAPEKKVIKTKTVTMKTPGRIRRRRTLRFRKLHIPSMAPSSKPLSEVLLDQLKDGSARFELVESPVPSVQKSELPIIPTKFLSGFSNGLFARIGPSFGGASPAMKKVEHYSVQKVTGDGRCMFRALVKGMAMNKGRTLNQREEKDDADELRMAVKEVICGSEKERGQYEEALIAITVDESLKRYCQRIQWPDFWGGESELLVLSKLCHQPVIVYIPEHEHSARTWGNGFIPIAEYGAEFRKAHKGGKPRKAVKLLYSGSNHYDLLV</sequence>
<dbReference type="GO" id="GO:0003677">
    <property type="term" value="F:DNA binding"/>
    <property type="evidence" value="ECO:0007669"/>
    <property type="project" value="UniProtKB-KW"/>
</dbReference>
<dbReference type="SUPFAM" id="SSF54171">
    <property type="entry name" value="DNA-binding domain"/>
    <property type="match status" value="1"/>
</dbReference>
<keyword evidence="8" id="KW-0788">Thiol protease</keyword>
<dbReference type="PANTHER" id="PTHR13312">
    <property type="entry name" value="HIV-INDUCED PROTEIN-7-LIKE PROTEASE"/>
    <property type="match status" value="1"/>
</dbReference>
<evidence type="ECO:0000313" key="11">
    <source>
        <dbReference type="Proteomes" id="UP000825729"/>
    </source>
</evidence>
<dbReference type="Proteomes" id="UP000825729">
    <property type="component" value="Unassembled WGS sequence"/>
</dbReference>
<comment type="function">
    <text evidence="8">Hydrolase that can remove conjugated ubiquitin from proteins and may therefore play an important regulatory role at the level of protein turnover by preventing degradation.</text>
</comment>
<dbReference type="GO" id="GO:0016579">
    <property type="term" value="P:protein deubiquitination"/>
    <property type="evidence" value="ECO:0007669"/>
    <property type="project" value="TreeGrafter"/>
</dbReference>
<dbReference type="InterPro" id="IPR036955">
    <property type="entry name" value="AP2/ERF_dom_sf"/>
</dbReference>
<dbReference type="InterPro" id="IPR001471">
    <property type="entry name" value="AP2/ERF_dom"/>
</dbReference>
<evidence type="ECO:0000256" key="8">
    <source>
        <dbReference type="RuleBase" id="RU367104"/>
    </source>
</evidence>
<proteinExistence type="predicted"/>
<evidence type="ECO:0000256" key="3">
    <source>
        <dbReference type="ARBA" id="ARBA00022801"/>
    </source>
</evidence>
<dbReference type="GO" id="GO:0005634">
    <property type="term" value="C:nucleus"/>
    <property type="evidence" value="ECO:0007669"/>
    <property type="project" value="UniProtKB-SubCell"/>
</dbReference>
<keyword evidence="11" id="KW-1185">Reference proteome</keyword>
<dbReference type="CDD" id="cd22759">
    <property type="entry name" value="OTU_plant_OTU3-like"/>
    <property type="match status" value="1"/>
</dbReference>
<dbReference type="AlphaFoldDB" id="A0AAV7EX60"/>
<keyword evidence="6" id="KW-0804">Transcription</keyword>
<protein>
    <recommendedName>
        <fullName evidence="8">Ubiquitin thioesterase OTU</fullName>
        <ecNumber evidence="8">3.4.19.12</ecNumber>
    </recommendedName>
</protein>
<evidence type="ECO:0000256" key="1">
    <source>
        <dbReference type="ARBA" id="ARBA00000707"/>
    </source>
</evidence>
<dbReference type="GO" id="GO:0003700">
    <property type="term" value="F:DNA-binding transcription factor activity"/>
    <property type="evidence" value="ECO:0007669"/>
    <property type="project" value="InterPro"/>
</dbReference>
<dbReference type="Gene3D" id="3.30.730.10">
    <property type="entry name" value="AP2/ERF domain"/>
    <property type="match status" value="1"/>
</dbReference>
<keyword evidence="8" id="KW-0833">Ubl conjugation pathway</keyword>
<keyword evidence="5" id="KW-0238">DNA-binding</keyword>
<keyword evidence="8" id="KW-0645">Protease</keyword>
<dbReference type="EMBL" id="JAINDJ010000003">
    <property type="protein sequence ID" value="KAG9453313.1"/>
    <property type="molecule type" value="Genomic_DNA"/>
</dbReference>
<evidence type="ECO:0000259" key="9">
    <source>
        <dbReference type="PROSITE" id="PS50802"/>
    </source>
</evidence>
<dbReference type="GO" id="GO:0030968">
    <property type="term" value="P:endoplasmic reticulum unfolded protein response"/>
    <property type="evidence" value="ECO:0007669"/>
    <property type="project" value="TreeGrafter"/>
</dbReference>
<dbReference type="InterPro" id="IPR003323">
    <property type="entry name" value="OTU_dom"/>
</dbReference>
<evidence type="ECO:0000256" key="5">
    <source>
        <dbReference type="ARBA" id="ARBA00023125"/>
    </source>
</evidence>
<dbReference type="FunFam" id="3.90.70.80:FF:000019">
    <property type="entry name" value="Cysteine proteinases superfamily protein"/>
    <property type="match status" value="1"/>
</dbReference>
<feature type="domain" description="OTU" evidence="9">
    <location>
        <begin position="194"/>
        <end position="350"/>
    </location>
</feature>
<dbReference type="InterPro" id="IPR038765">
    <property type="entry name" value="Papain-like_cys_pep_sf"/>
</dbReference>
<evidence type="ECO:0000256" key="7">
    <source>
        <dbReference type="ARBA" id="ARBA00023242"/>
    </source>
</evidence>
<evidence type="ECO:0000256" key="6">
    <source>
        <dbReference type="ARBA" id="ARBA00023163"/>
    </source>
</evidence>
<accession>A0AAV7EX60</accession>
<dbReference type="GO" id="GO:0036503">
    <property type="term" value="P:ERAD pathway"/>
    <property type="evidence" value="ECO:0007669"/>
    <property type="project" value="TreeGrafter"/>
</dbReference>
<evidence type="ECO:0000256" key="4">
    <source>
        <dbReference type="ARBA" id="ARBA00023015"/>
    </source>
</evidence>
<keyword evidence="7" id="KW-0539">Nucleus</keyword>
<dbReference type="GO" id="GO:0004843">
    <property type="term" value="F:cysteine-type deubiquitinase activity"/>
    <property type="evidence" value="ECO:0007669"/>
    <property type="project" value="UniProtKB-UniRule"/>
</dbReference>
<comment type="caution">
    <text evidence="10">The sequence shown here is derived from an EMBL/GenBank/DDBJ whole genome shotgun (WGS) entry which is preliminary data.</text>
</comment>
<dbReference type="InterPro" id="IPR016177">
    <property type="entry name" value="DNA-bd_dom_sf"/>
</dbReference>
<reference evidence="10 11" key="1">
    <citation type="submission" date="2021-07" db="EMBL/GenBank/DDBJ databases">
        <title>The Aristolochia fimbriata genome: insights into angiosperm evolution, floral development and chemical biosynthesis.</title>
        <authorList>
            <person name="Jiao Y."/>
        </authorList>
    </citation>
    <scope>NUCLEOTIDE SEQUENCE [LARGE SCALE GENOMIC DNA]</scope>
    <source>
        <strain evidence="10">IBCAS-2021</strain>
        <tissue evidence="10">Leaf</tissue>
    </source>
</reference>
<keyword evidence="3 8" id="KW-0378">Hydrolase</keyword>
<dbReference type="SMART" id="SM00380">
    <property type="entry name" value="AP2"/>
    <property type="match status" value="1"/>
</dbReference>
<evidence type="ECO:0000313" key="10">
    <source>
        <dbReference type="EMBL" id="KAG9453313.1"/>
    </source>
</evidence>
<dbReference type="PANTHER" id="PTHR13312:SF3">
    <property type="entry name" value="OVARIAN TUMOR DOMAIN-CONTAINING DEUBIQUITINATING ENZYME 3"/>
    <property type="match status" value="1"/>
</dbReference>
<dbReference type="EC" id="3.4.19.12" evidence="8"/>